<sequence length="64" mass="7526">MSNNLFTKPRNSRMSLGEIYFWTCTIKDWKKLLARDKYKQIITDSLKQMVDKELISLLPKVCGS</sequence>
<dbReference type="AlphaFoldDB" id="A0A2T4DVC1"/>
<organism evidence="1 2">
    <name type="scientific">Marivirga lumbricoides</name>
    <dbReference type="NCBI Taxonomy" id="1046115"/>
    <lineage>
        <taxon>Bacteria</taxon>
        <taxon>Pseudomonadati</taxon>
        <taxon>Bacteroidota</taxon>
        <taxon>Cytophagia</taxon>
        <taxon>Cytophagales</taxon>
        <taxon>Marivirgaceae</taxon>
        <taxon>Marivirga</taxon>
    </lineage>
</organism>
<dbReference type="Proteomes" id="UP000240608">
    <property type="component" value="Unassembled WGS sequence"/>
</dbReference>
<proteinExistence type="predicted"/>
<reference evidence="1 2" key="1">
    <citation type="submission" date="2018-03" db="EMBL/GenBank/DDBJ databases">
        <title>Cross-interface Injection: A General Nanoliter Liquid Handling Method Applied to Single Cells Genome Amplification Automated Nanoliter Liquid Handling Applied to Single Cell Multiple Displacement Amplification.</title>
        <authorList>
            <person name="Yun J."/>
            <person name="Xu P."/>
            <person name="Xu J."/>
            <person name="Dai X."/>
            <person name="Wang Y."/>
            <person name="Zheng X."/>
            <person name="Cao C."/>
            <person name="Yi Q."/>
            <person name="Zhu Y."/>
            <person name="Wang L."/>
            <person name="Dong Z."/>
            <person name="Huang Y."/>
            <person name="Huang L."/>
            <person name="Du W."/>
        </authorList>
    </citation>
    <scope>NUCLEOTIDE SEQUENCE [LARGE SCALE GENOMIC DNA]</scope>
    <source>
        <strain evidence="1 2">Z-D1-2</strain>
    </source>
</reference>
<comment type="caution">
    <text evidence="1">The sequence shown here is derived from an EMBL/GenBank/DDBJ whole genome shotgun (WGS) entry which is preliminary data.</text>
</comment>
<accession>A0A2T4DVC1</accession>
<evidence type="ECO:0000313" key="1">
    <source>
        <dbReference type="EMBL" id="PTB97668.1"/>
    </source>
</evidence>
<gene>
    <name evidence="1" type="ORF">C9994_01820</name>
</gene>
<dbReference type="EMBL" id="PYVU01000008">
    <property type="protein sequence ID" value="PTB97668.1"/>
    <property type="molecule type" value="Genomic_DNA"/>
</dbReference>
<evidence type="ECO:0000313" key="2">
    <source>
        <dbReference type="Proteomes" id="UP000240608"/>
    </source>
</evidence>
<name>A0A2T4DVC1_9BACT</name>
<protein>
    <submittedName>
        <fullName evidence="1">Uncharacterized protein</fullName>
    </submittedName>
</protein>